<evidence type="ECO:0000313" key="1">
    <source>
        <dbReference type="EMBL" id="KAK2570450.1"/>
    </source>
</evidence>
<evidence type="ECO:0008006" key="3">
    <source>
        <dbReference type="Google" id="ProtNLM"/>
    </source>
</evidence>
<dbReference type="Gene3D" id="3.30.420.10">
    <property type="entry name" value="Ribonuclease H-like superfamily/Ribonuclease H"/>
    <property type="match status" value="1"/>
</dbReference>
<organism evidence="1 2">
    <name type="scientific">Acropora cervicornis</name>
    <name type="common">Staghorn coral</name>
    <dbReference type="NCBI Taxonomy" id="6130"/>
    <lineage>
        <taxon>Eukaryota</taxon>
        <taxon>Metazoa</taxon>
        <taxon>Cnidaria</taxon>
        <taxon>Anthozoa</taxon>
        <taxon>Hexacorallia</taxon>
        <taxon>Scleractinia</taxon>
        <taxon>Astrocoeniina</taxon>
        <taxon>Acroporidae</taxon>
        <taxon>Acropora</taxon>
    </lineage>
</organism>
<dbReference type="AlphaFoldDB" id="A0AAD9QZU9"/>
<reference evidence="1" key="2">
    <citation type="journal article" date="2023" name="Science">
        <title>Genomic signatures of disease resistance in endangered staghorn corals.</title>
        <authorList>
            <person name="Vollmer S.V."/>
            <person name="Selwyn J.D."/>
            <person name="Despard B.A."/>
            <person name="Roesel C.L."/>
        </authorList>
    </citation>
    <scope>NUCLEOTIDE SEQUENCE</scope>
    <source>
        <strain evidence="1">K2</strain>
    </source>
</reference>
<dbReference type="InterPro" id="IPR036397">
    <property type="entry name" value="RNaseH_sf"/>
</dbReference>
<gene>
    <name evidence="1" type="ORF">P5673_005268</name>
</gene>
<proteinExistence type="predicted"/>
<protein>
    <recommendedName>
        <fullName evidence="3">Tc1-like transposase DDE domain-containing protein</fullName>
    </recommendedName>
</protein>
<dbReference type="EMBL" id="JARQWQ010000008">
    <property type="protein sequence ID" value="KAK2570450.1"/>
    <property type="molecule type" value="Genomic_DNA"/>
</dbReference>
<dbReference type="Proteomes" id="UP001249851">
    <property type="component" value="Unassembled WGS sequence"/>
</dbReference>
<sequence length="298" mass="33757">MGTCTYGHSSRGSQYVEVGRKLESLNTTLSMVVSLNGPGYYSVVSGSTNTAHFLSFFQEGRDNSSFHHFEGGEILEEWFGTMGIELLCTPSNSPALNPIELCFNKIKCEFNGNLKELFHSNINLAIAEAVETIKAWDMAGFYKATDFLFVLGLYNITDVDSIFPLKFFLQYSSTSLEAWASLRSFFVSERDLLDSVLLTDTLLLPPFWLKGNFPKKFSVASKYSKDTPKSVHNKELLYLIKVLHSKKTVTKFLLIGDRNSEDRLFIKLIERQSKDAKDDNIPFQKFLFVATLIYSAKF</sequence>
<keyword evidence="2" id="KW-1185">Reference proteome</keyword>
<comment type="caution">
    <text evidence="1">The sequence shown here is derived from an EMBL/GenBank/DDBJ whole genome shotgun (WGS) entry which is preliminary data.</text>
</comment>
<evidence type="ECO:0000313" key="2">
    <source>
        <dbReference type="Proteomes" id="UP001249851"/>
    </source>
</evidence>
<name>A0AAD9QZU9_ACRCE</name>
<accession>A0AAD9QZU9</accession>
<reference evidence="1" key="1">
    <citation type="journal article" date="2023" name="G3 (Bethesda)">
        <title>Whole genome assembly and annotation of the endangered Caribbean coral Acropora cervicornis.</title>
        <authorList>
            <person name="Selwyn J.D."/>
            <person name="Vollmer S.V."/>
        </authorList>
    </citation>
    <scope>NUCLEOTIDE SEQUENCE</scope>
    <source>
        <strain evidence="1">K2</strain>
    </source>
</reference>
<dbReference type="GO" id="GO:0003676">
    <property type="term" value="F:nucleic acid binding"/>
    <property type="evidence" value="ECO:0007669"/>
    <property type="project" value="InterPro"/>
</dbReference>